<evidence type="ECO:0000313" key="1">
    <source>
        <dbReference type="EMBL" id="QTA89149.1"/>
    </source>
</evidence>
<accession>A0A975BNV8</accession>
<dbReference type="RefSeq" id="WP_207677911.1">
    <property type="nucleotide sequence ID" value="NZ_CP061800.1"/>
</dbReference>
<proteinExistence type="predicted"/>
<organism evidence="1 2">
    <name type="scientific">Desulfonema magnum</name>
    <dbReference type="NCBI Taxonomy" id="45655"/>
    <lineage>
        <taxon>Bacteria</taxon>
        <taxon>Pseudomonadati</taxon>
        <taxon>Thermodesulfobacteriota</taxon>
        <taxon>Desulfobacteria</taxon>
        <taxon>Desulfobacterales</taxon>
        <taxon>Desulfococcaceae</taxon>
        <taxon>Desulfonema</taxon>
    </lineage>
</organism>
<protein>
    <submittedName>
        <fullName evidence="1">Uncharacterized protein</fullName>
    </submittedName>
</protein>
<keyword evidence="2" id="KW-1185">Reference proteome</keyword>
<dbReference type="KEGG" id="dmm:dnm_051980"/>
<evidence type="ECO:0000313" key="2">
    <source>
        <dbReference type="Proteomes" id="UP000663722"/>
    </source>
</evidence>
<dbReference type="Proteomes" id="UP000663722">
    <property type="component" value="Chromosome"/>
</dbReference>
<dbReference type="EMBL" id="CP061800">
    <property type="protein sequence ID" value="QTA89149.1"/>
    <property type="molecule type" value="Genomic_DNA"/>
</dbReference>
<dbReference type="AlphaFoldDB" id="A0A975BNV8"/>
<sequence length="295" mass="34558">MLTIFDWLRRSHSGSELLTVLEYAVSKPEIFPCDEEISPPISACNRPCKRCWIYPRMKLGTQNAESEYCKTCHTIVTKAKKVGKIARQVVVIWGFVSHIPNQMQTKEGFYAKNAIGSYVHDSNHFLLLIARRELKTWIQELLIYHGTDIRGLIQIFPTSGGANNSGMGEVLCRAAHQETRFPMDMLRVRFFSNPFQIFSPQTRDEGGLLTFEVTEFLRLLEMTEIFRSLLKPDEQKALRELVSLKDRREEQFYWGRFMGYLSQEAKDMLNAWKIRQWPKNRIKLLYELADYVLYR</sequence>
<name>A0A975BNV8_9BACT</name>
<gene>
    <name evidence="1" type="ORF">dnm_051980</name>
</gene>
<reference evidence="1" key="1">
    <citation type="journal article" date="2021" name="Microb. Physiol.">
        <title>Proteogenomic Insights into the Physiology of Marine, Sulfate-Reducing, Filamentous Desulfonema limicola and Desulfonema magnum.</title>
        <authorList>
            <person name="Schnaars V."/>
            <person name="Wohlbrand L."/>
            <person name="Scheve S."/>
            <person name="Hinrichs C."/>
            <person name="Reinhardt R."/>
            <person name="Rabus R."/>
        </authorList>
    </citation>
    <scope>NUCLEOTIDE SEQUENCE</scope>
    <source>
        <strain evidence="1">4be13</strain>
    </source>
</reference>